<dbReference type="EMBL" id="CP020569">
    <property type="protein sequence ID" value="ARF53652.1"/>
    <property type="molecule type" value="Genomic_DNA"/>
</dbReference>
<feature type="compositionally biased region" description="Low complexity" evidence="1">
    <location>
        <begin position="54"/>
        <end position="73"/>
    </location>
</feature>
<gene>
    <name evidence="2" type="ORF">B1H19_05170</name>
</gene>
<feature type="compositionally biased region" description="Pro residues" evidence="1">
    <location>
        <begin position="38"/>
        <end position="53"/>
    </location>
</feature>
<accession>A0A1V0TLW2</accession>
<reference evidence="2 3" key="1">
    <citation type="submission" date="2017-04" db="EMBL/GenBank/DDBJ databases">
        <title>Complete Genome Sequence of Streptomyces gilvosporeus F607, a Capable Producer of Natamycin.</title>
        <authorList>
            <person name="Zong G."/>
            <person name="Zhong C."/>
            <person name="Fu J."/>
            <person name="Qin R."/>
            <person name="Cao G."/>
        </authorList>
    </citation>
    <scope>NUCLEOTIDE SEQUENCE [LARGE SCALE GENOMIC DNA]</scope>
    <source>
        <strain evidence="2 3">F607</strain>
    </source>
</reference>
<proteinExistence type="predicted"/>
<protein>
    <submittedName>
        <fullName evidence="2">Uncharacterized protein</fullName>
    </submittedName>
</protein>
<dbReference type="KEGG" id="sgv:B1H19_05170"/>
<evidence type="ECO:0000313" key="2">
    <source>
        <dbReference type="EMBL" id="ARF53652.1"/>
    </source>
</evidence>
<keyword evidence="3" id="KW-1185">Reference proteome</keyword>
<sequence>MPMTDTPRLCDPQQRCAPVTPRTPSSNRAGTHRATDPSPSPSSPSPSPSPSPHPSSSNSSYSSAMSARCSRSSATRGLSSAHQTSALRLPEGSLSNEGATALIQG</sequence>
<feature type="compositionally biased region" description="Polar residues" evidence="1">
    <location>
        <begin position="74"/>
        <end position="86"/>
    </location>
</feature>
<dbReference type="AlphaFoldDB" id="A0A1V0TLW2"/>
<feature type="region of interest" description="Disordered" evidence="1">
    <location>
        <begin position="1"/>
        <end position="105"/>
    </location>
</feature>
<name>A0A1V0TLW2_9ACTN</name>
<dbReference type="Proteomes" id="UP000192726">
    <property type="component" value="Chromosome"/>
</dbReference>
<organism evidence="2 3">
    <name type="scientific">Streptomyces gilvosporeus</name>
    <dbReference type="NCBI Taxonomy" id="553510"/>
    <lineage>
        <taxon>Bacteria</taxon>
        <taxon>Bacillati</taxon>
        <taxon>Actinomycetota</taxon>
        <taxon>Actinomycetes</taxon>
        <taxon>Kitasatosporales</taxon>
        <taxon>Streptomycetaceae</taxon>
        <taxon>Streptomyces</taxon>
    </lineage>
</organism>
<evidence type="ECO:0000256" key="1">
    <source>
        <dbReference type="SAM" id="MobiDB-lite"/>
    </source>
</evidence>
<evidence type="ECO:0000313" key="3">
    <source>
        <dbReference type="Proteomes" id="UP000192726"/>
    </source>
</evidence>